<keyword evidence="3" id="KW-1185">Reference proteome</keyword>
<dbReference type="EMBL" id="JBBPBN010000052">
    <property type="protein sequence ID" value="KAK8991049.1"/>
    <property type="molecule type" value="Genomic_DNA"/>
</dbReference>
<dbReference type="PANTHER" id="PTHR32467:SF218">
    <property type="entry name" value="AP2-LIKE ETHYLENE-RESPONSIVE TRANSCRIPTION FACTOR PLT2"/>
    <property type="match status" value="1"/>
</dbReference>
<evidence type="ECO:0000256" key="1">
    <source>
        <dbReference type="SAM" id="MobiDB-lite"/>
    </source>
</evidence>
<gene>
    <name evidence="2" type="ORF">V6N11_062074</name>
</gene>
<dbReference type="Proteomes" id="UP001396334">
    <property type="component" value="Unassembled WGS sequence"/>
</dbReference>
<evidence type="ECO:0000313" key="3">
    <source>
        <dbReference type="Proteomes" id="UP001396334"/>
    </source>
</evidence>
<evidence type="ECO:0000313" key="2">
    <source>
        <dbReference type="EMBL" id="KAK8991049.1"/>
    </source>
</evidence>
<proteinExistence type="predicted"/>
<dbReference type="PANTHER" id="PTHR32467">
    <property type="entry name" value="AP2-LIKE ETHYLENE-RESPONSIVE TRANSCRIPTION FACTOR"/>
    <property type="match status" value="1"/>
</dbReference>
<feature type="region of interest" description="Disordered" evidence="1">
    <location>
        <begin position="124"/>
        <end position="146"/>
    </location>
</feature>
<organism evidence="2 3">
    <name type="scientific">Hibiscus sabdariffa</name>
    <name type="common">roselle</name>
    <dbReference type="NCBI Taxonomy" id="183260"/>
    <lineage>
        <taxon>Eukaryota</taxon>
        <taxon>Viridiplantae</taxon>
        <taxon>Streptophyta</taxon>
        <taxon>Embryophyta</taxon>
        <taxon>Tracheophyta</taxon>
        <taxon>Spermatophyta</taxon>
        <taxon>Magnoliopsida</taxon>
        <taxon>eudicotyledons</taxon>
        <taxon>Gunneridae</taxon>
        <taxon>Pentapetalae</taxon>
        <taxon>rosids</taxon>
        <taxon>malvids</taxon>
        <taxon>Malvales</taxon>
        <taxon>Malvaceae</taxon>
        <taxon>Malvoideae</taxon>
        <taxon>Hibiscus</taxon>
    </lineage>
</organism>
<sequence>MAEAYDIAAIKFRGLNAVTNFDMNRYDVKAILESNTLPIGGGAAKRLKEAQALESTRKREEMIALGSGFQYGSSSSSRLQGYPIMQATFDHQPQPLLTLQNHDINSQYAQDTSTFPQNYIQTQMQLHQHQHQQQHSAGPYNLQPSSQSSQFYNSYIQNNPALLHGLMNMNCSSPSVMDNNGDGSSGSYSGGYLGTAGNTVGTTEELGLVKVDYDMPSGSYGGWSGDSVQGSNPGVFPMWND</sequence>
<feature type="compositionally biased region" description="Low complexity" evidence="1">
    <location>
        <begin position="124"/>
        <end position="135"/>
    </location>
</feature>
<protein>
    <submittedName>
        <fullName evidence="2">Uncharacterized protein</fullName>
    </submittedName>
</protein>
<comment type="caution">
    <text evidence="2">The sequence shown here is derived from an EMBL/GenBank/DDBJ whole genome shotgun (WGS) entry which is preliminary data.</text>
</comment>
<name>A0ABR2PRQ2_9ROSI</name>
<reference evidence="2 3" key="1">
    <citation type="journal article" date="2024" name="G3 (Bethesda)">
        <title>Genome assembly of Hibiscus sabdariffa L. provides insights into metabolisms of medicinal natural products.</title>
        <authorList>
            <person name="Kim T."/>
        </authorList>
    </citation>
    <scope>NUCLEOTIDE SEQUENCE [LARGE SCALE GENOMIC DNA]</scope>
    <source>
        <strain evidence="2">TK-2024</strain>
        <tissue evidence="2">Old leaves</tissue>
    </source>
</reference>
<accession>A0ABR2PRQ2</accession>